<accession>A0A379SP74</accession>
<reference evidence="1 2" key="1">
    <citation type="submission" date="2018-06" db="EMBL/GenBank/DDBJ databases">
        <authorList>
            <consortium name="Pathogen Informatics"/>
            <person name="Doyle S."/>
        </authorList>
    </citation>
    <scope>NUCLEOTIDE SEQUENCE [LARGE SCALE GENOMIC DNA]</scope>
    <source>
        <strain evidence="1 2">NCTC7303</strain>
    </source>
</reference>
<evidence type="ECO:0000313" key="2">
    <source>
        <dbReference type="Proteomes" id="UP000255443"/>
    </source>
</evidence>
<evidence type="ECO:0000313" key="1">
    <source>
        <dbReference type="EMBL" id="SUG30080.1"/>
    </source>
</evidence>
<proteinExistence type="predicted"/>
<protein>
    <submittedName>
        <fullName evidence="1">Uncharacterized protein</fullName>
    </submittedName>
</protein>
<dbReference type="EMBL" id="UGXC01000002">
    <property type="protein sequence ID" value="SUG30080.1"/>
    <property type="molecule type" value="Genomic_DNA"/>
</dbReference>
<sequence>MLTIRDDDNYKLKHDHNGFLQELAVKQLVLILPHSVNFRW</sequence>
<dbReference type="Proteomes" id="UP000255443">
    <property type="component" value="Unassembled WGS sequence"/>
</dbReference>
<organism evidence="1 2">
    <name type="scientific">Salmonella enterica subsp. arizonae</name>
    <dbReference type="NCBI Taxonomy" id="59203"/>
    <lineage>
        <taxon>Bacteria</taxon>
        <taxon>Pseudomonadati</taxon>
        <taxon>Pseudomonadota</taxon>
        <taxon>Gammaproteobacteria</taxon>
        <taxon>Enterobacterales</taxon>
        <taxon>Enterobacteriaceae</taxon>
        <taxon>Salmonella</taxon>
    </lineage>
</organism>
<gene>
    <name evidence="1" type="ORF">NCTC7303_02287</name>
</gene>
<dbReference type="AlphaFoldDB" id="A0A379SP74"/>
<name>A0A379SP74_SALER</name>